<dbReference type="EMBL" id="ML220118">
    <property type="protein sequence ID" value="TGZ81695.1"/>
    <property type="molecule type" value="Genomic_DNA"/>
</dbReference>
<accession>A0A4V3SIV8</accession>
<evidence type="ECO:0000256" key="1">
    <source>
        <dbReference type="SAM" id="MobiDB-lite"/>
    </source>
</evidence>
<evidence type="ECO:0000313" key="3">
    <source>
        <dbReference type="Proteomes" id="UP000298138"/>
    </source>
</evidence>
<evidence type="ECO:0000313" key="2">
    <source>
        <dbReference type="EMBL" id="TGZ81695.1"/>
    </source>
</evidence>
<dbReference type="InParanoid" id="A0A4V3SIV8"/>
<proteinExistence type="predicted"/>
<dbReference type="AlphaFoldDB" id="A0A4V3SIV8"/>
<organism evidence="2 3">
    <name type="scientific">Ascodesmis nigricans</name>
    <dbReference type="NCBI Taxonomy" id="341454"/>
    <lineage>
        <taxon>Eukaryota</taxon>
        <taxon>Fungi</taxon>
        <taxon>Dikarya</taxon>
        <taxon>Ascomycota</taxon>
        <taxon>Pezizomycotina</taxon>
        <taxon>Pezizomycetes</taxon>
        <taxon>Pezizales</taxon>
        <taxon>Ascodesmidaceae</taxon>
        <taxon>Ascodesmis</taxon>
    </lineage>
</organism>
<sequence length="139" mass="15396">MSSIIIVHHHHHRHLSRHRLPRYYCSSHSPSPSSSSSAFTFVPLLPHTFLSSSTSYDHPSAIGPLAPPAIEYNPPTPPHGYSQYPSDSEHTHCMYGTVFTQLRSPHNLPILQCNGANTNTNSNHPLSSVPLEIGIHVQH</sequence>
<protein>
    <submittedName>
        <fullName evidence="2">Uncharacterized protein</fullName>
    </submittedName>
</protein>
<feature type="region of interest" description="Disordered" evidence="1">
    <location>
        <begin position="66"/>
        <end position="85"/>
    </location>
</feature>
<keyword evidence="3" id="KW-1185">Reference proteome</keyword>
<reference evidence="2 3" key="1">
    <citation type="submission" date="2019-04" db="EMBL/GenBank/DDBJ databases">
        <title>Comparative genomics and transcriptomics to analyze fruiting body development in filamentous ascomycetes.</title>
        <authorList>
            <consortium name="DOE Joint Genome Institute"/>
            <person name="Lutkenhaus R."/>
            <person name="Traeger S."/>
            <person name="Breuer J."/>
            <person name="Kuo A."/>
            <person name="Lipzen A."/>
            <person name="Pangilinan J."/>
            <person name="Dilworth D."/>
            <person name="Sandor L."/>
            <person name="Poggeler S."/>
            <person name="Barry K."/>
            <person name="Grigoriev I.V."/>
            <person name="Nowrousian M."/>
        </authorList>
    </citation>
    <scope>NUCLEOTIDE SEQUENCE [LARGE SCALE GENOMIC DNA]</scope>
    <source>
        <strain evidence="2 3">CBS 389.68</strain>
    </source>
</reference>
<name>A0A4V3SIV8_9PEZI</name>
<dbReference type="Proteomes" id="UP000298138">
    <property type="component" value="Unassembled WGS sequence"/>
</dbReference>
<gene>
    <name evidence="2" type="ORF">EX30DRAFT_253739</name>
</gene>